<comment type="caution">
    <text evidence="2">The sequence shown here is derived from an EMBL/GenBank/DDBJ whole genome shotgun (WGS) entry which is preliminary data.</text>
</comment>
<sequence>MDKYTTFEFSLISANDLKDVNHFTKMDVYAIVSITGDPNYEKIVKSPVSKNGNTNPSWNYFPMIFSLNESLLHENLLFLEIKLRCKRSLSCDKDISHISVPLKRLLDHDIDGKSFQLAKFQNNRETGKPKGDFVFSYRFDEKFGYRRKSSSQLDGWIKNSMVTGFIIPCAW</sequence>
<dbReference type="CDD" id="cd04051">
    <property type="entry name" value="C2_SRC2_like"/>
    <property type="match status" value="1"/>
</dbReference>
<dbReference type="Gene3D" id="2.60.40.150">
    <property type="entry name" value="C2 domain"/>
    <property type="match status" value="1"/>
</dbReference>
<dbReference type="PANTHER" id="PTHR32246:SF173">
    <property type="entry name" value="C2 DOMAIN-CONTAINING PROTEIN"/>
    <property type="match status" value="1"/>
</dbReference>
<dbReference type="Pfam" id="PF00168">
    <property type="entry name" value="C2"/>
    <property type="match status" value="1"/>
</dbReference>
<reference evidence="2 3" key="1">
    <citation type="submission" date="2024-01" db="EMBL/GenBank/DDBJ databases">
        <title>The genomes of 5 underutilized Papilionoideae crops provide insights into root nodulation and disease resistanc.</title>
        <authorList>
            <person name="Yuan L."/>
        </authorList>
    </citation>
    <scope>NUCLEOTIDE SEQUENCE [LARGE SCALE GENOMIC DNA]</scope>
    <source>
        <strain evidence="2">ZHUSHIDOU_FW_LH</strain>
        <tissue evidence="2">Leaf</tissue>
    </source>
</reference>
<organism evidence="2 3">
    <name type="scientific">Crotalaria pallida</name>
    <name type="common">Smooth rattlebox</name>
    <name type="synonym">Crotalaria striata</name>
    <dbReference type="NCBI Taxonomy" id="3830"/>
    <lineage>
        <taxon>Eukaryota</taxon>
        <taxon>Viridiplantae</taxon>
        <taxon>Streptophyta</taxon>
        <taxon>Embryophyta</taxon>
        <taxon>Tracheophyta</taxon>
        <taxon>Spermatophyta</taxon>
        <taxon>Magnoliopsida</taxon>
        <taxon>eudicotyledons</taxon>
        <taxon>Gunneridae</taxon>
        <taxon>Pentapetalae</taxon>
        <taxon>rosids</taxon>
        <taxon>fabids</taxon>
        <taxon>Fabales</taxon>
        <taxon>Fabaceae</taxon>
        <taxon>Papilionoideae</taxon>
        <taxon>50 kb inversion clade</taxon>
        <taxon>genistoids sensu lato</taxon>
        <taxon>core genistoids</taxon>
        <taxon>Crotalarieae</taxon>
        <taxon>Crotalaria</taxon>
    </lineage>
</organism>
<dbReference type="InterPro" id="IPR044750">
    <property type="entry name" value="C2_SRC2/BAP"/>
</dbReference>
<dbReference type="EMBL" id="JAYWIO010000005">
    <property type="protein sequence ID" value="KAK7261428.1"/>
    <property type="molecule type" value="Genomic_DNA"/>
</dbReference>
<proteinExistence type="predicted"/>
<dbReference type="AlphaFoldDB" id="A0AAN9HZ14"/>
<evidence type="ECO:0000313" key="2">
    <source>
        <dbReference type="EMBL" id="KAK7261428.1"/>
    </source>
</evidence>
<keyword evidence="3" id="KW-1185">Reference proteome</keyword>
<gene>
    <name evidence="2" type="ORF">RIF29_27738</name>
</gene>
<feature type="domain" description="C2" evidence="1">
    <location>
        <begin position="1"/>
        <end position="115"/>
    </location>
</feature>
<protein>
    <recommendedName>
        <fullName evidence="1">C2 domain-containing protein</fullName>
    </recommendedName>
</protein>
<accession>A0AAN9HZ14</accession>
<dbReference type="SMART" id="SM00239">
    <property type="entry name" value="C2"/>
    <property type="match status" value="1"/>
</dbReference>
<dbReference type="InterPro" id="IPR035892">
    <property type="entry name" value="C2_domain_sf"/>
</dbReference>
<name>A0AAN9HZ14_CROPI</name>
<dbReference type="PANTHER" id="PTHR32246">
    <property type="entry name" value="INGRESSION PROTEIN FIC1"/>
    <property type="match status" value="1"/>
</dbReference>
<dbReference type="Proteomes" id="UP001372338">
    <property type="component" value="Unassembled WGS sequence"/>
</dbReference>
<dbReference type="GO" id="GO:0006952">
    <property type="term" value="P:defense response"/>
    <property type="evidence" value="ECO:0007669"/>
    <property type="project" value="InterPro"/>
</dbReference>
<dbReference type="InterPro" id="IPR000008">
    <property type="entry name" value="C2_dom"/>
</dbReference>
<evidence type="ECO:0000259" key="1">
    <source>
        <dbReference type="PROSITE" id="PS50004"/>
    </source>
</evidence>
<dbReference type="SUPFAM" id="SSF49562">
    <property type="entry name" value="C2 domain (Calcium/lipid-binding domain, CaLB)"/>
    <property type="match status" value="1"/>
</dbReference>
<dbReference type="PROSITE" id="PS50004">
    <property type="entry name" value="C2"/>
    <property type="match status" value="1"/>
</dbReference>
<evidence type="ECO:0000313" key="3">
    <source>
        <dbReference type="Proteomes" id="UP001372338"/>
    </source>
</evidence>